<sequence length="276" mass="31126">MIRVKSLEAVSFKEEFNRKYIPEDKIPLFYDSIKHTVVCLMAIKPNKEVKDVENDESPYFGDPAEEVESSPVKMDFKEKQAEEIPSEKMIFGTGVVLDSGFILTANHVVKGAKYISFRHLEDTNFYTCEVINHDTINDLAMLVRYSGEFTKCVEFGESKDIKHGRNVYCISNPGVNSHFAVFRDTFSIGQIGCPDRLVENKKLIQINNTDGSYTGSMGAPVFSSSGTLIGIITKIEKPYDFAVRVDVVMEFFKATLQQVLDQKRSLGNSQATKEEQ</sequence>
<name>A0A4Y7JIG3_PAPSO</name>
<accession>A0A4Y7JIG3</accession>
<dbReference type="InterPro" id="IPR009003">
    <property type="entry name" value="Peptidase_S1_PA"/>
</dbReference>
<dbReference type="AlphaFoldDB" id="A0A4Y7JIG3"/>
<dbReference type="InterPro" id="IPR051201">
    <property type="entry name" value="Chloro_Bact_Ser_Proteases"/>
</dbReference>
<evidence type="ECO:0000256" key="1">
    <source>
        <dbReference type="ARBA" id="ARBA00010541"/>
    </source>
</evidence>
<dbReference type="SUPFAM" id="SSF50494">
    <property type="entry name" value="Trypsin-like serine proteases"/>
    <property type="match status" value="1"/>
</dbReference>
<evidence type="ECO:0000256" key="2">
    <source>
        <dbReference type="ARBA" id="ARBA00022670"/>
    </source>
</evidence>
<dbReference type="EMBL" id="CM010718">
    <property type="protein sequence ID" value="RZC59731.1"/>
    <property type="molecule type" value="Genomic_DNA"/>
</dbReference>
<dbReference type="STRING" id="3469.A0A4Y7JIG3"/>
<evidence type="ECO:0000256" key="3">
    <source>
        <dbReference type="ARBA" id="ARBA00022801"/>
    </source>
</evidence>
<keyword evidence="2" id="KW-0645">Protease</keyword>
<dbReference type="GO" id="GO:0004252">
    <property type="term" value="F:serine-type endopeptidase activity"/>
    <property type="evidence" value="ECO:0007669"/>
    <property type="project" value="InterPro"/>
</dbReference>
<dbReference type="GO" id="GO:0006508">
    <property type="term" value="P:proteolysis"/>
    <property type="evidence" value="ECO:0007669"/>
    <property type="project" value="UniProtKB-KW"/>
</dbReference>
<keyword evidence="5" id="KW-1185">Reference proteome</keyword>
<evidence type="ECO:0000313" key="4">
    <source>
        <dbReference type="EMBL" id="RZC59731.1"/>
    </source>
</evidence>
<dbReference type="Gramene" id="RZC59731">
    <property type="protein sequence ID" value="RZC59731"/>
    <property type="gene ID" value="C5167_007046"/>
</dbReference>
<dbReference type="InterPro" id="IPR001940">
    <property type="entry name" value="Peptidase_S1C"/>
</dbReference>
<organism evidence="4 5">
    <name type="scientific">Papaver somniferum</name>
    <name type="common">Opium poppy</name>
    <dbReference type="NCBI Taxonomy" id="3469"/>
    <lineage>
        <taxon>Eukaryota</taxon>
        <taxon>Viridiplantae</taxon>
        <taxon>Streptophyta</taxon>
        <taxon>Embryophyta</taxon>
        <taxon>Tracheophyta</taxon>
        <taxon>Spermatophyta</taxon>
        <taxon>Magnoliopsida</taxon>
        <taxon>Ranunculales</taxon>
        <taxon>Papaveraceae</taxon>
        <taxon>Papaveroideae</taxon>
        <taxon>Papaver</taxon>
    </lineage>
</organism>
<evidence type="ECO:0000313" key="5">
    <source>
        <dbReference type="Proteomes" id="UP000316621"/>
    </source>
</evidence>
<dbReference type="PANTHER" id="PTHR43343:SF3">
    <property type="entry name" value="PROTEASE DO-LIKE 8, CHLOROPLASTIC"/>
    <property type="match status" value="1"/>
</dbReference>
<dbReference type="PRINTS" id="PR00834">
    <property type="entry name" value="PROTEASES2C"/>
</dbReference>
<gene>
    <name evidence="4" type="ORF">C5167_007046</name>
</gene>
<dbReference type="Pfam" id="PF13365">
    <property type="entry name" value="Trypsin_2"/>
    <property type="match status" value="1"/>
</dbReference>
<dbReference type="Gene3D" id="2.40.10.120">
    <property type="match status" value="1"/>
</dbReference>
<proteinExistence type="inferred from homology"/>
<comment type="similarity">
    <text evidence="1">Belongs to the peptidase S1C family.</text>
</comment>
<dbReference type="OrthoDB" id="1633101at2759"/>
<protein>
    <recommendedName>
        <fullName evidence="6">Serine protease</fullName>
    </recommendedName>
</protein>
<evidence type="ECO:0008006" key="6">
    <source>
        <dbReference type="Google" id="ProtNLM"/>
    </source>
</evidence>
<keyword evidence="3" id="KW-0378">Hydrolase</keyword>
<dbReference type="Proteomes" id="UP000316621">
    <property type="component" value="Chromosome 4"/>
</dbReference>
<dbReference type="PANTHER" id="PTHR43343">
    <property type="entry name" value="PEPTIDASE S12"/>
    <property type="match status" value="1"/>
</dbReference>
<reference evidence="4 5" key="1">
    <citation type="journal article" date="2018" name="Science">
        <title>The opium poppy genome and morphinan production.</title>
        <authorList>
            <person name="Guo L."/>
            <person name="Winzer T."/>
            <person name="Yang X."/>
            <person name="Li Y."/>
            <person name="Ning Z."/>
            <person name="He Z."/>
            <person name="Teodor R."/>
            <person name="Lu Y."/>
            <person name="Bowser T.A."/>
            <person name="Graham I.A."/>
            <person name="Ye K."/>
        </authorList>
    </citation>
    <scope>NUCLEOTIDE SEQUENCE [LARGE SCALE GENOMIC DNA]</scope>
    <source>
        <strain evidence="5">cv. HN1</strain>
        <tissue evidence="4">Leaves</tissue>
    </source>
</reference>